<comment type="similarity">
    <text evidence="1">Belongs to the short-chain dehydrogenases/reductases (SDR) family.</text>
</comment>
<dbReference type="InterPro" id="IPR002347">
    <property type="entry name" value="SDR_fam"/>
</dbReference>
<dbReference type="AlphaFoldDB" id="A0A7W1XRT6"/>
<sequence>MLLKNKTIIISGVLGDISNHSLRILKENGAYIIGFDKRSPDQDDNMDYIDEFFQGDVMDDEFLERLKREYSSSIDVILNNIGEGDSKYFSEITDKDMLTMFQVNCLSAVRLSRLFLKGMMEKKQGCIINFSSILAKNPVPTVVHYATSKAALIGLTKSLAIEFAPYNIRINTLLLGYSDTINNKAYFASEAGKNFIDRFIPTKKLVDKKNIGHLLTYLSSDAAESITGSAIVIDRGHTIW</sequence>
<dbReference type="CDD" id="cd05233">
    <property type="entry name" value="SDR_c"/>
    <property type="match status" value="1"/>
</dbReference>
<evidence type="ECO:0000313" key="4">
    <source>
        <dbReference type="Proteomes" id="UP000538292"/>
    </source>
</evidence>
<dbReference type="PANTHER" id="PTHR43477:SF1">
    <property type="entry name" value="DIHYDROANTICAPSIN 7-DEHYDROGENASE"/>
    <property type="match status" value="1"/>
</dbReference>
<accession>A0A7W1XRT6</accession>
<dbReference type="PANTHER" id="PTHR43477">
    <property type="entry name" value="DIHYDROANTICAPSIN 7-DEHYDROGENASE"/>
    <property type="match status" value="1"/>
</dbReference>
<evidence type="ECO:0000256" key="2">
    <source>
        <dbReference type="ARBA" id="ARBA00023002"/>
    </source>
</evidence>
<evidence type="ECO:0000313" key="3">
    <source>
        <dbReference type="EMBL" id="MBA4602128.1"/>
    </source>
</evidence>
<dbReference type="InterPro" id="IPR036291">
    <property type="entry name" value="NAD(P)-bd_dom_sf"/>
</dbReference>
<dbReference type="RefSeq" id="WP_181739328.1">
    <property type="nucleotide sequence ID" value="NZ_JACEOL010000025.1"/>
</dbReference>
<dbReference type="Gene3D" id="3.40.50.720">
    <property type="entry name" value="NAD(P)-binding Rossmann-like Domain"/>
    <property type="match status" value="1"/>
</dbReference>
<gene>
    <name evidence="3" type="ORF">H2C83_07320</name>
</gene>
<keyword evidence="2" id="KW-0560">Oxidoreductase</keyword>
<dbReference type="InterPro" id="IPR020904">
    <property type="entry name" value="Sc_DH/Rdtase_CS"/>
</dbReference>
<dbReference type="Pfam" id="PF13561">
    <property type="entry name" value="adh_short_C2"/>
    <property type="match status" value="1"/>
</dbReference>
<name>A0A7W1XRT6_9BACL</name>
<keyword evidence="4" id="KW-1185">Reference proteome</keyword>
<dbReference type="PROSITE" id="PS00061">
    <property type="entry name" value="ADH_SHORT"/>
    <property type="match status" value="1"/>
</dbReference>
<comment type="caution">
    <text evidence="3">The sequence shown here is derived from an EMBL/GenBank/DDBJ whole genome shotgun (WGS) entry which is preliminary data.</text>
</comment>
<organism evidence="3 4">
    <name type="scientific">Thermoactinomyces mirandus</name>
    <dbReference type="NCBI Taxonomy" id="2756294"/>
    <lineage>
        <taxon>Bacteria</taxon>
        <taxon>Bacillati</taxon>
        <taxon>Bacillota</taxon>
        <taxon>Bacilli</taxon>
        <taxon>Bacillales</taxon>
        <taxon>Thermoactinomycetaceae</taxon>
        <taxon>Thermoactinomyces</taxon>
    </lineage>
</organism>
<dbReference type="EMBL" id="JACEOL010000025">
    <property type="protein sequence ID" value="MBA4602128.1"/>
    <property type="molecule type" value="Genomic_DNA"/>
</dbReference>
<dbReference type="InterPro" id="IPR051122">
    <property type="entry name" value="SDR_DHRS6-like"/>
</dbReference>
<dbReference type="SUPFAM" id="SSF51735">
    <property type="entry name" value="NAD(P)-binding Rossmann-fold domains"/>
    <property type="match status" value="1"/>
</dbReference>
<reference evidence="3 4" key="1">
    <citation type="submission" date="2020-07" db="EMBL/GenBank/DDBJ databases">
        <title>Thermoactinomyces phylogeny.</title>
        <authorList>
            <person name="Dunlap C."/>
        </authorList>
    </citation>
    <scope>NUCLEOTIDE SEQUENCE [LARGE SCALE GENOMIC DNA]</scope>
    <source>
        <strain evidence="3 4">AMNI-1</strain>
    </source>
</reference>
<dbReference type="GO" id="GO:0016491">
    <property type="term" value="F:oxidoreductase activity"/>
    <property type="evidence" value="ECO:0007669"/>
    <property type="project" value="UniProtKB-KW"/>
</dbReference>
<evidence type="ECO:0000256" key="1">
    <source>
        <dbReference type="ARBA" id="ARBA00006484"/>
    </source>
</evidence>
<protein>
    <submittedName>
        <fullName evidence="3">SDR family oxidoreductase</fullName>
    </submittedName>
</protein>
<dbReference type="PRINTS" id="PR00080">
    <property type="entry name" value="SDRFAMILY"/>
</dbReference>
<dbReference type="Proteomes" id="UP000538292">
    <property type="component" value="Unassembled WGS sequence"/>
</dbReference>
<proteinExistence type="inferred from homology"/>
<dbReference type="PRINTS" id="PR00081">
    <property type="entry name" value="GDHRDH"/>
</dbReference>